<dbReference type="GO" id="GO:0005737">
    <property type="term" value="C:cytoplasm"/>
    <property type="evidence" value="ECO:0007669"/>
    <property type="project" value="TreeGrafter"/>
</dbReference>
<evidence type="ECO:0000256" key="5">
    <source>
        <dbReference type="ARBA" id="ARBA00022771"/>
    </source>
</evidence>
<comment type="similarity">
    <text evidence="8 10">Belongs to the E3 ubiquitin-protein ligase UBR1-like family.</text>
</comment>
<evidence type="ECO:0000313" key="13">
    <source>
        <dbReference type="EMBL" id="KAL1519345.1"/>
    </source>
</evidence>
<evidence type="ECO:0000256" key="7">
    <source>
        <dbReference type="ARBA" id="ARBA00022833"/>
    </source>
</evidence>
<evidence type="ECO:0000256" key="9">
    <source>
        <dbReference type="PROSITE-ProRule" id="PRU00508"/>
    </source>
</evidence>
<evidence type="ECO:0000256" key="3">
    <source>
        <dbReference type="ARBA" id="ARBA00022679"/>
    </source>
</evidence>
<dbReference type="GO" id="GO:0061630">
    <property type="term" value="F:ubiquitin protein ligase activity"/>
    <property type="evidence" value="ECO:0007669"/>
    <property type="project" value="UniProtKB-UniRule"/>
</dbReference>
<evidence type="ECO:0000313" key="14">
    <source>
        <dbReference type="Proteomes" id="UP001515480"/>
    </source>
</evidence>
<dbReference type="Gene3D" id="2.10.110.30">
    <property type="match status" value="1"/>
</dbReference>
<proteinExistence type="inferred from homology"/>
<dbReference type="PROSITE" id="PS51157">
    <property type="entry name" value="ZF_UBR"/>
    <property type="match status" value="1"/>
</dbReference>
<dbReference type="EMBL" id="JBGBPQ010000009">
    <property type="protein sequence ID" value="KAL1519345.1"/>
    <property type="molecule type" value="Genomic_DNA"/>
</dbReference>
<evidence type="ECO:0000256" key="1">
    <source>
        <dbReference type="ARBA" id="ARBA00000900"/>
    </source>
</evidence>
<comment type="caution">
    <text evidence="13">The sequence shown here is derived from an EMBL/GenBank/DDBJ whole genome shotgun (WGS) entry which is preliminary data.</text>
</comment>
<dbReference type="InterPro" id="IPR055194">
    <property type="entry name" value="UBR1-like_WH"/>
</dbReference>
<evidence type="ECO:0000256" key="11">
    <source>
        <dbReference type="SAM" id="MobiDB-lite"/>
    </source>
</evidence>
<dbReference type="PANTHER" id="PTHR21497">
    <property type="entry name" value="UBIQUITIN LIGASE E3 ALPHA-RELATED"/>
    <property type="match status" value="1"/>
</dbReference>
<keyword evidence="7 10" id="KW-0862">Zinc</keyword>
<feature type="region of interest" description="Disordered" evidence="11">
    <location>
        <begin position="365"/>
        <end position="395"/>
    </location>
</feature>
<dbReference type="SMART" id="SM00396">
    <property type="entry name" value="ZnF_UBR1"/>
    <property type="match status" value="1"/>
</dbReference>
<dbReference type="InterPro" id="IPR039164">
    <property type="entry name" value="UBR1-like"/>
</dbReference>
<dbReference type="AlphaFoldDB" id="A0AB34JBF1"/>
<feature type="compositionally biased region" description="Acidic residues" evidence="11">
    <location>
        <begin position="850"/>
        <end position="859"/>
    </location>
</feature>
<evidence type="ECO:0000256" key="2">
    <source>
        <dbReference type="ARBA" id="ARBA00004906"/>
    </source>
</evidence>
<dbReference type="GO" id="GO:0000151">
    <property type="term" value="C:ubiquitin ligase complex"/>
    <property type="evidence" value="ECO:0007669"/>
    <property type="project" value="TreeGrafter"/>
</dbReference>
<accession>A0AB34JBF1</accession>
<feature type="zinc finger region" description="UBR-type" evidence="9">
    <location>
        <begin position="72"/>
        <end position="142"/>
    </location>
</feature>
<evidence type="ECO:0000256" key="6">
    <source>
        <dbReference type="ARBA" id="ARBA00022786"/>
    </source>
</evidence>
<keyword evidence="3 10" id="KW-0808">Transferase</keyword>
<dbReference type="FunFam" id="2.10.110.30:FF:000002">
    <property type="entry name" value="Putative e3 ubiquitin-protein ligase ubr3"/>
    <property type="match status" value="1"/>
</dbReference>
<comment type="catalytic activity">
    <reaction evidence="1 10">
        <text>S-ubiquitinyl-[E2 ubiquitin-conjugating enzyme]-L-cysteine + [acceptor protein]-L-lysine = [E2 ubiquitin-conjugating enzyme]-L-cysteine + N(6)-ubiquitinyl-[acceptor protein]-L-lysine.</text>
        <dbReference type="EC" id="2.3.2.27"/>
    </reaction>
</comment>
<feature type="domain" description="UBR-type" evidence="12">
    <location>
        <begin position="72"/>
        <end position="142"/>
    </location>
</feature>
<dbReference type="PANTHER" id="PTHR21497:SF24">
    <property type="entry name" value="E3 UBIQUITIN-PROTEIN LIGASE UBR1"/>
    <property type="match status" value="1"/>
</dbReference>
<sequence>MEEVEGEPMDTLCTTCAPPDIEELRLHPDRAVDRLNDKLLQLPIKSTLEWCSWMICDAPAPTKPAADAANSGLCGVVWKTGDTVYHCRTCGMDPSCAICHECFMNSDHEGHDYWMFSSGGGCCDCGDVEAWRPEGFCSKHQGTSSDCAQAVAALSQSQRRLAIAFLERITNFLTFFPGSASQSSITSDRVITARWLTNLCASSTGLRVLCGYCVAHQGPLPSHIDQEIPRLDPTSDSNRAELSVLDRLLQSEGRMPLALRDELHHLYFELMRDFQFKQALLCHVIRHYPAFVEQSMVSPPVTFSARDSSSTTFGKFTVQFKGNLVPTMVEQGLLQMLLATLLRVLQSAVSPSPLGLAAGGDQITGSVGSRGTGQGNRDSLRREDDGSSEHRVASGESRGLPVVSVTSAVVQSHLYSQLCYDIRYALNHPPISRKLYSEPRLLPIFLESLELLQAKMYVLDVLALAEQEENSWADAFSLGTEVAHLFPCVISGLGQDLNTISGDAKVEELGWQRARYHEAVQAICSKLDHWIQQEPLDLSKDSRLSEQPFSYHLPLHRFLSAFITYGASALQLPANQLTQSQQSSDIFERIIEHPLRLQLLLSQTRVGLWQALMNVATYVEPHGMLQGKYVLRREAWKRFDPYYPQYSQQELHRALERRARFLPPDAPLPTPHKPYPAFEGLCVAALSGELHALIYCVLAGAARKSRLVSERLLTTALRLVELSAEARAASIEAIREGAMEIDTYIKRPSSAEGRRSDMNDGGRRLRMRTRYGVLHALRALCSADERCRKIAESQLPDLCKASTDAKTSNKNETERRKRAAIMQRFAKQQAAFEENVDPLPLQESPRASNGDEEMPDATDGEVNQLRANR</sequence>
<keyword evidence="4 10" id="KW-0479">Metal-binding</keyword>
<evidence type="ECO:0000259" key="12">
    <source>
        <dbReference type="PROSITE" id="PS51157"/>
    </source>
</evidence>
<dbReference type="GO" id="GO:0008270">
    <property type="term" value="F:zinc ion binding"/>
    <property type="evidence" value="ECO:0007669"/>
    <property type="project" value="UniProtKB-UniRule"/>
</dbReference>
<evidence type="ECO:0000256" key="4">
    <source>
        <dbReference type="ARBA" id="ARBA00022723"/>
    </source>
</evidence>
<keyword evidence="5 10" id="KW-0863">Zinc-finger</keyword>
<organism evidence="13 14">
    <name type="scientific">Prymnesium parvum</name>
    <name type="common">Toxic golden alga</name>
    <dbReference type="NCBI Taxonomy" id="97485"/>
    <lineage>
        <taxon>Eukaryota</taxon>
        <taxon>Haptista</taxon>
        <taxon>Haptophyta</taxon>
        <taxon>Prymnesiophyceae</taxon>
        <taxon>Prymnesiales</taxon>
        <taxon>Prymnesiaceae</taxon>
        <taxon>Prymnesium</taxon>
    </lineage>
</organism>
<dbReference type="Pfam" id="PF02207">
    <property type="entry name" value="zf-UBR"/>
    <property type="match status" value="1"/>
</dbReference>
<dbReference type="Proteomes" id="UP001515480">
    <property type="component" value="Unassembled WGS sequence"/>
</dbReference>
<dbReference type="EC" id="2.3.2.27" evidence="10"/>
<dbReference type="CDD" id="cd19673">
    <property type="entry name" value="UBR-box_UBR3"/>
    <property type="match status" value="1"/>
</dbReference>
<comment type="pathway">
    <text evidence="2 10">Protein modification; protein ubiquitination.</text>
</comment>
<evidence type="ECO:0000256" key="8">
    <source>
        <dbReference type="ARBA" id="ARBA00046341"/>
    </source>
</evidence>
<feature type="region of interest" description="Disordered" evidence="11">
    <location>
        <begin position="828"/>
        <end position="869"/>
    </location>
</feature>
<dbReference type="InterPro" id="IPR003126">
    <property type="entry name" value="Znf_UBR"/>
</dbReference>
<dbReference type="GO" id="GO:0016567">
    <property type="term" value="P:protein ubiquitination"/>
    <property type="evidence" value="ECO:0007669"/>
    <property type="project" value="UniProtKB-UniRule"/>
</dbReference>
<dbReference type="GO" id="GO:0071596">
    <property type="term" value="P:ubiquitin-dependent protein catabolic process via the N-end rule pathway"/>
    <property type="evidence" value="ECO:0007669"/>
    <property type="project" value="UniProtKB-UniRule"/>
</dbReference>
<evidence type="ECO:0000256" key="10">
    <source>
        <dbReference type="RuleBase" id="RU366018"/>
    </source>
</evidence>
<comment type="function">
    <text evidence="10">Ubiquitin ligase protein which is a component of the N-end rule pathway. Recognizes and binds to proteins bearing specific N-terminal residues that are destabilizing according to the N-end rule, leading to their ubiquitination and subsequent degradation.</text>
</comment>
<feature type="compositionally biased region" description="Basic and acidic residues" evidence="11">
    <location>
        <begin position="378"/>
        <end position="393"/>
    </location>
</feature>
<gene>
    <name evidence="13" type="ORF">AB1Y20_022871</name>
</gene>
<keyword evidence="6 10" id="KW-0833">Ubl conjugation pathway</keyword>
<protein>
    <recommendedName>
        <fullName evidence="10">E3 ubiquitin-protein ligase</fullName>
        <ecNumber evidence="10">2.3.2.27</ecNumber>
    </recommendedName>
</protein>
<name>A0AB34JBF1_PRYPA</name>
<keyword evidence="14" id="KW-1185">Reference proteome</keyword>
<reference evidence="13 14" key="1">
    <citation type="journal article" date="2024" name="Science">
        <title>Giant polyketide synthase enzymes in the biosynthesis of giant marine polyether toxins.</title>
        <authorList>
            <person name="Fallon T.R."/>
            <person name="Shende V.V."/>
            <person name="Wierzbicki I.H."/>
            <person name="Pendleton A.L."/>
            <person name="Watervoot N.F."/>
            <person name="Auber R.P."/>
            <person name="Gonzalez D.J."/>
            <person name="Wisecaver J.H."/>
            <person name="Moore B.S."/>
        </authorList>
    </citation>
    <scope>NUCLEOTIDE SEQUENCE [LARGE SCALE GENOMIC DNA]</scope>
    <source>
        <strain evidence="13 14">12B1</strain>
    </source>
</reference>
<dbReference type="Pfam" id="PF22960">
    <property type="entry name" value="WHD_UBR1"/>
    <property type="match status" value="1"/>
</dbReference>